<protein>
    <recommendedName>
        <fullName evidence="3">PBP domain-containing protein</fullName>
    </recommendedName>
</protein>
<proteinExistence type="inferred from homology"/>
<dbReference type="InterPro" id="IPR050962">
    <property type="entry name" value="Phosphate-bind_PstS"/>
</dbReference>
<evidence type="ECO:0000259" key="3">
    <source>
        <dbReference type="Pfam" id="PF12849"/>
    </source>
</evidence>
<evidence type="ECO:0000256" key="1">
    <source>
        <dbReference type="ARBA" id="ARBA00008725"/>
    </source>
</evidence>
<name>A0A3G2HQW6_9BURK</name>
<dbReference type="RefSeq" id="WP_121737914.1">
    <property type="nucleotide sequence ID" value="NZ_CP032153.1"/>
</dbReference>
<feature type="signal peptide" evidence="2">
    <location>
        <begin position="1"/>
        <end position="25"/>
    </location>
</feature>
<comment type="similarity">
    <text evidence="1">Belongs to the PstS family.</text>
</comment>
<evidence type="ECO:0000313" key="4">
    <source>
        <dbReference type="EMBL" id="AYN19512.1"/>
    </source>
</evidence>
<dbReference type="Pfam" id="PF12849">
    <property type="entry name" value="PBP_like_2"/>
    <property type="match status" value="1"/>
</dbReference>
<feature type="domain" description="PBP" evidence="3">
    <location>
        <begin position="52"/>
        <end position="284"/>
    </location>
</feature>
<dbReference type="OrthoDB" id="9801510at2"/>
<keyword evidence="2" id="KW-0732">Signal</keyword>
<dbReference type="SUPFAM" id="SSF53850">
    <property type="entry name" value="Periplasmic binding protein-like II"/>
    <property type="match status" value="1"/>
</dbReference>
<dbReference type="InterPro" id="IPR024370">
    <property type="entry name" value="PBP_domain"/>
</dbReference>
<feature type="chain" id="PRO_5018181709" description="PBP domain-containing protein" evidence="2">
    <location>
        <begin position="26"/>
        <end position="392"/>
    </location>
</feature>
<sequence>MKKIRGFLLALSCAMLGAATSIASAQSMVGGGALPPKGWFDEVGATLPSPWSYTFVGSAAGKRAFIENEASIHGLVDENDTYRNPWPVTQTVHFAGTQIPLTQPELALYAPNEIQWGPLIQVPVALVPIFLPYNRPGVGDVQLSISQVCGIFSYQQGHRTWGEVLGTFDSTPISIVYRQELAETTRLLTEYLAEQCEDYFPAGYAFTKSPHFEEAVQSALPPDVEGMPAPWVSALGVGALLDELAGGSNRLAYVRADEWPDVQNDFHEFAWVGGYVPSPVNVMGAQPAPPGLQPELSDPTSWAPVHDLSIPGYQLYGRAYLLVNQCYLASGVLPEVKAFLQKLINPVGPLPDNLVPLPPVWRAAITNTFLSSASGHGLDIGNPDVCIAGGRP</sequence>
<evidence type="ECO:0000256" key="2">
    <source>
        <dbReference type="SAM" id="SignalP"/>
    </source>
</evidence>
<gene>
    <name evidence="4" type="ORF">D3M96_02545</name>
</gene>
<organism evidence="4 5">
    <name type="scientific">Alcaligenes aquatilis</name>
    <dbReference type="NCBI Taxonomy" id="323284"/>
    <lineage>
        <taxon>Bacteria</taxon>
        <taxon>Pseudomonadati</taxon>
        <taxon>Pseudomonadota</taxon>
        <taxon>Betaproteobacteria</taxon>
        <taxon>Burkholderiales</taxon>
        <taxon>Alcaligenaceae</taxon>
        <taxon>Alcaligenes</taxon>
    </lineage>
</organism>
<dbReference type="Proteomes" id="UP000268070">
    <property type="component" value="Chromosome"/>
</dbReference>
<dbReference type="PANTHER" id="PTHR42996">
    <property type="entry name" value="PHOSPHATE-BINDING PROTEIN PSTS"/>
    <property type="match status" value="1"/>
</dbReference>
<dbReference type="KEGG" id="aaqu:D3M96_02545"/>
<dbReference type="PANTHER" id="PTHR42996:SF1">
    <property type="entry name" value="PHOSPHATE-BINDING PROTEIN PSTS"/>
    <property type="match status" value="1"/>
</dbReference>
<reference evidence="4 5" key="1">
    <citation type="submission" date="2018-09" db="EMBL/GenBank/DDBJ databases">
        <title>Complete genome sequence of the hydrocarbonoclastic bacterium Alcaligenes aquatilis QD168, isolated from a crude-oil polluted marine sediment of Central Chile.</title>
        <authorList>
            <person name="Duran R.E."/>
            <person name="Barra B."/>
            <person name="Salva-Serra F."/>
            <person name="Mendez V."/>
            <person name="Moore E.R.B."/>
            <person name="Seeger M."/>
        </authorList>
    </citation>
    <scope>NUCLEOTIDE SEQUENCE [LARGE SCALE GENOMIC DNA]</scope>
    <source>
        <strain evidence="4 5">QD168</strain>
    </source>
</reference>
<dbReference type="EMBL" id="CP032153">
    <property type="protein sequence ID" value="AYN19512.1"/>
    <property type="molecule type" value="Genomic_DNA"/>
</dbReference>
<dbReference type="AlphaFoldDB" id="A0A3G2HQW6"/>
<dbReference type="Gene3D" id="3.40.190.10">
    <property type="entry name" value="Periplasmic binding protein-like II"/>
    <property type="match status" value="2"/>
</dbReference>
<evidence type="ECO:0000313" key="5">
    <source>
        <dbReference type="Proteomes" id="UP000268070"/>
    </source>
</evidence>
<accession>A0A3G2HQW6</accession>